<comment type="subcellular location">
    <subcellularLocation>
        <location evidence="11">Cytoplasm</location>
    </subcellularLocation>
</comment>
<keyword evidence="11" id="KW-0479">Metal-binding</keyword>
<keyword evidence="11" id="KW-0963">Cytoplasm</keyword>
<dbReference type="PROSITE" id="PS50943">
    <property type="entry name" value="HTH_CROC1"/>
    <property type="match status" value="1"/>
</dbReference>
<evidence type="ECO:0000256" key="7">
    <source>
        <dbReference type="ARBA" id="ARBA00022777"/>
    </source>
</evidence>
<keyword evidence="14" id="KW-1185">Reference proteome</keyword>
<evidence type="ECO:0000313" key="13">
    <source>
        <dbReference type="EMBL" id="NMM46395.1"/>
    </source>
</evidence>
<evidence type="ECO:0000256" key="10">
    <source>
        <dbReference type="ARBA" id="ARBA00048567"/>
    </source>
</evidence>
<evidence type="ECO:0000256" key="5">
    <source>
        <dbReference type="ARBA" id="ARBA00022679"/>
    </source>
</evidence>
<comment type="caution">
    <text evidence="13">The sequence shown here is derived from an EMBL/GenBank/DDBJ whole genome shotgun (WGS) entry which is preliminary data.</text>
</comment>
<dbReference type="GO" id="GO:0008652">
    <property type="term" value="P:amino acid biosynthetic process"/>
    <property type="evidence" value="ECO:0007669"/>
    <property type="project" value="UniProtKB-KW"/>
</dbReference>
<comment type="cofactor">
    <cofactor evidence="11">
        <name>Mg(2+)</name>
        <dbReference type="ChEBI" id="CHEBI:18420"/>
    </cofactor>
    <text evidence="11">Binds 1 Mg(2+) ion per subunit.</text>
</comment>
<comment type="subunit">
    <text evidence="11">Monomer.</text>
</comment>
<keyword evidence="7 11" id="KW-0418">Kinase</keyword>
<evidence type="ECO:0000259" key="12">
    <source>
        <dbReference type="PROSITE" id="PS50943"/>
    </source>
</evidence>
<dbReference type="Pfam" id="PF01381">
    <property type="entry name" value="HTH_3"/>
    <property type="match status" value="1"/>
</dbReference>
<dbReference type="RefSeq" id="WP_169626753.1">
    <property type="nucleotide sequence ID" value="NZ_JABBNT010000005.1"/>
</dbReference>
<dbReference type="NCBIfam" id="NF006015">
    <property type="entry name" value="PRK08154.1"/>
    <property type="match status" value="1"/>
</dbReference>
<feature type="binding site" evidence="11">
    <location>
        <position position="144"/>
    </location>
    <ligand>
        <name>Mg(2+)</name>
        <dbReference type="ChEBI" id="CHEBI:18420"/>
    </ligand>
</feature>
<dbReference type="AlphaFoldDB" id="A0A7Y0E360"/>
<dbReference type="SUPFAM" id="SSF47413">
    <property type="entry name" value="lambda repressor-like DNA-binding domains"/>
    <property type="match status" value="1"/>
</dbReference>
<dbReference type="Pfam" id="PF01202">
    <property type="entry name" value="SKI"/>
    <property type="match status" value="1"/>
</dbReference>
<feature type="binding site" evidence="11">
    <location>
        <begin position="140"/>
        <end position="145"/>
    </location>
    <ligand>
        <name>ATP</name>
        <dbReference type="ChEBI" id="CHEBI:30616"/>
    </ligand>
</feature>
<keyword evidence="8 11" id="KW-0067">ATP-binding</keyword>
<dbReference type="InterPro" id="IPR010982">
    <property type="entry name" value="Lambda_DNA-bd_dom_sf"/>
</dbReference>
<dbReference type="GO" id="GO:0009423">
    <property type="term" value="P:chorismate biosynthetic process"/>
    <property type="evidence" value="ECO:0007669"/>
    <property type="project" value="UniProtKB-UniRule"/>
</dbReference>
<keyword evidence="4 11" id="KW-0028">Amino-acid biosynthesis</keyword>
<dbReference type="PROSITE" id="PS01128">
    <property type="entry name" value="SHIKIMATE_KINASE"/>
    <property type="match status" value="1"/>
</dbReference>
<comment type="function">
    <text evidence="11">Catalyzes the specific phosphorylation of the 3-hydroxyl group of shikimic acid using ATP as a cosubstrate.</text>
</comment>
<dbReference type="GO" id="GO:0009073">
    <property type="term" value="P:aromatic amino acid family biosynthetic process"/>
    <property type="evidence" value="ECO:0007669"/>
    <property type="project" value="UniProtKB-KW"/>
</dbReference>
<reference evidence="13 14" key="1">
    <citation type="submission" date="2020-04" db="EMBL/GenBank/DDBJ databases">
        <title>Rhodospirillaceae bacterium KN72 isolated from deep sea.</title>
        <authorList>
            <person name="Zhang D.-C."/>
        </authorList>
    </citation>
    <scope>NUCLEOTIDE SEQUENCE [LARGE SCALE GENOMIC DNA]</scope>
    <source>
        <strain evidence="13 14">KN72</strain>
    </source>
</reference>
<evidence type="ECO:0000256" key="1">
    <source>
        <dbReference type="ARBA" id="ARBA00004842"/>
    </source>
</evidence>
<dbReference type="InterPro" id="IPR031322">
    <property type="entry name" value="Shikimate/glucono_kinase"/>
</dbReference>
<evidence type="ECO:0000256" key="8">
    <source>
        <dbReference type="ARBA" id="ARBA00022840"/>
    </source>
</evidence>
<gene>
    <name evidence="11" type="primary">aroK</name>
    <name evidence="13" type="ORF">HH303_18025</name>
</gene>
<proteinExistence type="inferred from homology"/>
<feature type="domain" description="HTH cro/C1-type" evidence="12">
    <location>
        <begin position="23"/>
        <end position="77"/>
    </location>
</feature>
<protein>
    <recommendedName>
        <fullName evidence="3 11">Shikimate kinase</fullName>
        <shortName evidence="11">SK</shortName>
        <ecNumber evidence="3 11">2.7.1.71</ecNumber>
    </recommendedName>
</protein>
<dbReference type="InterPro" id="IPR027417">
    <property type="entry name" value="P-loop_NTPase"/>
</dbReference>
<feature type="binding site" evidence="11">
    <location>
        <position position="283"/>
    </location>
    <ligand>
        <name>ATP</name>
        <dbReference type="ChEBI" id="CHEBI:30616"/>
    </ligand>
</feature>
<comment type="caution">
    <text evidence="11">Lacks conserved residue(s) required for the propagation of feature annotation.</text>
</comment>
<evidence type="ECO:0000256" key="4">
    <source>
        <dbReference type="ARBA" id="ARBA00022605"/>
    </source>
</evidence>
<dbReference type="CDD" id="cd00464">
    <property type="entry name" value="SK"/>
    <property type="match status" value="1"/>
</dbReference>
<dbReference type="InterPro" id="IPR001387">
    <property type="entry name" value="Cro/C1-type_HTH"/>
</dbReference>
<dbReference type="InterPro" id="IPR023000">
    <property type="entry name" value="Shikimate_kinase_CS"/>
</dbReference>
<keyword evidence="11" id="KW-0460">Magnesium</keyword>
<organism evidence="13 14">
    <name type="scientific">Pacificispira spongiicola</name>
    <dbReference type="NCBI Taxonomy" id="2729598"/>
    <lineage>
        <taxon>Bacteria</taxon>
        <taxon>Pseudomonadati</taxon>
        <taxon>Pseudomonadota</taxon>
        <taxon>Alphaproteobacteria</taxon>
        <taxon>Rhodospirillales</taxon>
        <taxon>Rhodospirillaceae</taxon>
        <taxon>Pacificispira</taxon>
    </lineage>
</organism>
<dbReference type="HAMAP" id="MF_00109">
    <property type="entry name" value="Shikimate_kinase"/>
    <property type="match status" value="1"/>
</dbReference>
<accession>A0A7Y0E360</accession>
<comment type="catalytic activity">
    <reaction evidence="10 11">
        <text>shikimate + ATP = 3-phosphoshikimate + ADP + H(+)</text>
        <dbReference type="Rhea" id="RHEA:13121"/>
        <dbReference type="ChEBI" id="CHEBI:15378"/>
        <dbReference type="ChEBI" id="CHEBI:30616"/>
        <dbReference type="ChEBI" id="CHEBI:36208"/>
        <dbReference type="ChEBI" id="CHEBI:145989"/>
        <dbReference type="ChEBI" id="CHEBI:456216"/>
        <dbReference type="EC" id="2.7.1.71"/>
    </reaction>
</comment>
<dbReference type="EC" id="2.7.1.71" evidence="3 11"/>
<feature type="binding site" evidence="11">
    <location>
        <position position="209"/>
    </location>
    <ligand>
        <name>substrate</name>
    </ligand>
</feature>
<comment type="pathway">
    <text evidence="1 11">Metabolic intermediate biosynthesis; chorismate biosynthesis; chorismate from D-erythrose 4-phosphate and phosphoenolpyruvate: step 5/7.</text>
</comment>
<evidence type="ECO:0000256" key="6">
    <source>
        <dbReference type="ARBA" id="ARBA00022741"/>
    </source>
</evidence>
<sequence length="301" mass="32931">MSERQDNSDPDLDAYLAELGERVREARARRGMARRILARDSGVSERYLAQLESGTGNPTVAVLRQISTAVDYPLTELVSGEKSELASPELAPLIARLRSLPPELLPEARIALDRVGSNPCSPQGLATNKAGRIALIGLRGGGKSTLGRLLADRLHMPFMEINRLVEKDYGGSIGEILALSGQPAFRRLERRALETTIDKNKTAVIATGGGIVSESSTFQLLLDRCHTIWIKARPEEHMNRVLKQGDFRPMARNDEAMEDLKAILAARDPAYRQADAVLDTSGRSVEDSLDALESLARGLLR</sequence>
<dbReference type="EMBL" id="JABBNT010000005">
    <property type="protein sequence ID" value="NMM46395.1"/>
    <property type="molecule type" value="Genomic_DNA"/>
</dbReference>
<dbReference type="GO" id="GO:0003677">
    <property type="term" value="F:DNA binding"/>
    <property type="evidence" value="ECO:0007669"/>
    <property type="project" value="InterPro"/>
</dbReference>
<evidence type="ECO:0000256" key="9">
    <source>
        <dbReference type="ARBA" id="ARBA00023141"/>
    </source>
</evidence>
<dbReference type="SUPFAM" id="SSF52540">
    <property type="entry name" value="P-loop containing nucleoside triphosphate hydrolases"/>
    <property type="match status" value="1"/>
</dbReference>
<dbReference type="PRINTS" id="PR01100">
    <property type="entry name" value="SHIKIMTKNASE"/>
</dbReference>
<keyword evidence="9 11" id="KW-0057">Aromatic amino acid biosynthesis</keyword>
<dbReference type="SMART" id="SM00530">
    <property type="entry name" value="HTH_XRE"/>
    <property type="match status" value="1"/>
</dbReference>
<keyword evidence="6 11" id="KW-0547">Nucleotide-binding</keyword>
<dbReference type="GO" id="GO:0000287">
    <property type="term" value="F:magnesium ion binding"/>
    <property type="evidence" value="ECO:0007669"/>
    <property type="project" value="UniProtKB-UniRule"/>
</dbReference>
<evidence type="ECO:0000313" key="14">
    <source>
        <dbReference type="Proteomes" id="UP000539372"/>
    </source>
</evidence>
<evidence type="ECO:0000256" key="11">
    <source>
        <dbReference type="HAMAP-Rule" id="MF_00109"/>
    </source>
</evidence>
<dbReference type="Gene3D" id="3.40.50.300">
    <property type="entry name" value="P-loop containing nucleotide triphosphate hydrolases"/>
    <property type="match status" value="1"/>
</dbReference>
<dbReference type="GO" id="GO:0005524">
    <property type="term" value="F:ATP binding"/>
    <property type="evidence" value="ECO:0007669"/>
    <property type="project" value="UniProtKB-UniRule"/>
</dbReference>
<dbReference type="PANTHER" id="PTHR21087">
    <property type="entry name" value="SHIKIMATE KINASE"/>
    <property type="match status" value="1"/>
</dbReference>
<dbReference type="UniPathway" id="UPA00053">
    <property type="reaction ID" value="UER00088"/>
</dbReference>
<dbReference type="GO" id="GO:0005829">
    <property type="term" value="C:cytosol"/>
    <property type="evidence" value="ECO:0007669"/>
    <property type="project" value="TreeGrafter"/>
</dbReference>
<name>A0A7Y0E360_9PROT</name>
<evidence type="ECO:0000256" key="3">
    <source>
        <dbReference type="ARBA" id="ARBA00012154"/>
    </source>
</evidence>
<feature type="binding site" evidence="11">
    <location>
        <position position="186"/>
    </location>
    <ligand>
        <name>substrate</name>
    </ligand>
</feature>
<dbReference type="GO" id="GO:0004765">
    <property type="term" value="F:shikimate kinase activity"/>
    <property type="evidence" value="ECO:0007669"/>
    <property type="project" value="UniProtKB-UniRule"/>
</dbReference>
<feature type="binding site" evidence="11">
    <location>
        <position position="267"/>
    </location>
    <ligand>
        <name>substrate</name>
    </ligand>
</feature>
<dbReference type="Gene3D" id="1.10.260.40">
    <property type="entry name" value="lambda repressor-like DNA-binding domains"/>
    <property type="match status" value="1"/>
</dbReference>
<feature type="binding site" evidence="11">
    <location>
        <position position="248"/>
    </location>
    <ligand>
        <name>ATP</name>
        <dbReference type="ChEBI" id="CHEBI:30616"/>
    </ligand>
</feature>
<dbReference type="InterPro" id="IPR000623">
    <property type="entry name" value="Shikimate_kinase/TSH1"/>
</dbReference>
<comment type="similarity">
    <text evidence="2 11">Belongs to the shikimate kinase family.</text>
</comment>
<dbReference type="PANTHER" id="PTHR21087:SF16">
    <property type="entry name" value="SHIKIMATE KINASE 1, CHLOROPLASTIC"/>
    <property type="match status" value="1"/>
</dbReference>
<keyword evidence="5 11" id="KW-0808">Transferase</keyword>
<dbReference type="Proteomes" id="UP000539372">
    <property type="component" value="Unassembled WGS sequence"/>
</dbReference>
<evidence type="ECO:0000256" key="2">
    <source>
        <dbReference type="ARBA" id="ARBA00006997"/>
    </source>
</evidence>